<sequence length="217" mass="23622">MPKIKRKARSISSAISTQSLLQRVQKEIQPNQSYLSLVLGLLIVIVAGILVFNFFKGSEPSLGPSQNTVSEVTPDVKPENLPGKYTVKEGDTLFSIAEKYYNDGYQYPKIAETNKLANSEIINTGQVLEIPKLETTAQKAETTVAPSQDLGTGGATNLTIWGEKITGDSYTVVEGDWLSTIAGRSYGDIMAYTKIAEANKITNPDIIEPGQVLKIPR</sequence>
<dbReference type="Gene3D" id="3.10.350.10">
    <property type="entry name" value="LysM domain"/>
    <property type="match status" value="2"/>
</dbReference>
<evidence type="ECO:0000259" key="2">
    <source>
        <dbReference type="PROSITE" id="PS51782"/>
    </source>
</evidence>
<reference evidence="3 4" key="1">
    <citation type="journal article" date="2015" name="Nature">
        <title>rRNA introns, odd ribosomes, and small enigmatic genomes across a large radiation of phyla.</title>
        <authorList>
            <person name="Brown C.T."/>
            <person name="Hug L.A."/>
            <person name="Thomas B.C."/>
            <person name="Sharon I."/>
            <person name="Castelle C.J."/>
            <person name="Singh A."/>
            <person name="Wilkins M.J."/>
            <person name="Williams K.H."/>
            <person name="Banfield J.F."/>
        </authorList>
    </citation>
    <scope>NUCLEOTIDE SEQUENCE [LARGE SCALE GENOMIC DNA]</scope>
</reference>
<feature type="domain" description="LysM" evidence="2">
    <location>
        <begin position="168"/>
        <end position="215"/>
    </location>
</feature>
<dbReference type="SMART" id="SM00257">
    <property type="entry name" value="LysM"/>
    <property type="match status" value="2"/>
</dbReference>
<evidence type="ECO:0000313" key="4">
    <source>
        <dbReference type="Proteomes" id="UP000034785"/>
    </source>
</evidence>
<dbReference type="InterPro" id="IPR036779">
    <property type="entry name" value="LysM_dom_sf"/>
</dbReference>
<dbReference type="Pfam" id="PF01476">
    <property type="entry name" value="LysM"/>
    <property type="match status" value="2"/>
</dbReference>
<dbReference type="PANTHER" id="PTHR34700:SF4">
    <property type="entry name" value="PHAGE-LIKE ELEMENT PBSX PROTEIN XKDP"/>
    <property type="match status" value="1"/>
</dbReference>
<dbReference type="AlphaFoldDB" id="A0A0G1E9D2"/>
<dbReference type="InterPro" id="IPR052196">
    <property type="entry name" value="Bact_Kbp"/>
</dbReference>
<evidence type="ECO:0000256" key="1">
    <source>
        <dbReference type="SAM" id="Phobius"/>
    </source>
</evidence>
<dbReference type="Proteomes" id="UP000034785">
    <property type="component" value="Unassembled WGS sequence"/>
</dbReference>
<organism evidence="3 4">
    <name type="scientific">Candidatus Daviesbacteria bacterium GW2011_GWA2_42_7</name>
    <dbReference type="NCBI Taxonomy" id="1618425"/>
    <lineage>
        <taxon>Bacteria</taxon>
        <taxon>Candidatus Daviesiibacteriota</taxon>
    </lineage>
</organism>
<keyword evidence="1" id="KW-0812">Transmembrane</keyword>
<feature type="domain" description="LysM" evidence="2">
    <location>
        <begin position="83"/>
        <end position="130"/>
    </location>
</feature>
<feature type="transmembrane region" description="Helical" evidence="1">
    <location>
        <begin position="36"/>
        <end position="55"/>
    </location>
</feature>
<dbReference type="SUPFAM" id="SSF54106">
    <property type="entry name" value="LysM domain"/>
    <property type="match status" value="2"/>
</dbReference>
<dbReference type="PANTHER" id="PTHR34700">
    <property type="entry name" value="POTASSIUM BINDING PROTEIN KBP"/>
    <property type="match status" value="1"/>
</dbReference>
<keyword evidence="1" id="KW-1133">Transmembrane helix</keyword>
<name>A0A0G1E9D2_9BACT</name>
<accession>A0A0G1E9D2</accession>
<dbReference type="CDD" id="cd00118">
    <property type="entry name" value="LysM"/>
    <property type="match status" value="2"/>
</dbReference>
<keyword evidence="1" id="KW-0472">Membrane</keyword>
<dbReference type="InterPro" id="IPR018392">
    <property type="entry name" value="LysM"/>
</dbReference>
<comment type="caution">
    <text evidence="3">The sequence shown here is derived from an EMBL/GenBank/DDBJ whole genome shotgun (WGS) entry which is preliminary data.</text>
</comment>
<dbReference type="EMBL" id="LCEJ01000004">
    <property type="protein sequence ID" value="KKS71178.1"/>
    <property type="molecule type" value="Genomic_DNA"/>
</dbReference>
<proteinExistence type="predicted"/>
<evidence type="ECO:0000313" key="3">
    <source>
        <dbReference type="EMBL" id="KKS71178.1"/>
    </source>
</evidence>
<dbReference type="PROSITE" id="PS51782">
    <property type="entry name" value="LYSM"/>
    <property type="match status" value="2"/>
</dbReference>
<protein>
    <recommendedName>
        <fullName evidence="2">LysM domain-containing protein</fullName>
    </recommendedName>
</protein>
<gene>
    <name evidence="3" type="ORF">UV41_C0004G0002</name>
</gene>